<reference evidence="1 2" key="1">
    <citation type="submission" date="2019-12" db="EMBL/GenBank/DDBJ databases">
        <title>Litoreibacter badius sp. nov., a novel bacteriochlorophyll a-containing bacterium in the genus Litoreibacter.</title>
        <authorList>
            <person name="Kanamuro M."/>
            <person name="Takabe Y."/>
            <person name="Mori K."/>
            <person name="Takaichi S."/>
            <person name="Hanada S."/>
        </authorList>
    </citation>
    <scope>NUCLEOTIDE SEQUENCE [LARGE SCALE GENOMIC DNA]</scope>
    <source>
        <strain evidence="1 2">K6</strain>
    </source>
</reference>
<name>A0A6N6JNX0_9RHOB</name>
<sequence>MKNAEDQMDSIKRQHRALAILRLLERNPGYCTNIELLRDCLAVIALTATRDQLLQECRSLESVGFLRVTERGEVVVLELTEAGGDVAQGLVMSDLVLRPGPECPY</sequence>
<organism evidence="1 2">
    <name type="scientific">Litoreibacter roseus</name>
    <dbReference type="NCBI Taxonomy" id="2601869"/>
    <lineage>
        <taxon>Bacteria</taxon>
        <taxon>Pseudomonadati</taxon>
        <taxon>Pseudomonadota</taxon>
        <taxon>Alphaproteobacteria</taxon>
        <taxon>Rhodobacterales</taxon>
        <taxon>Roseobacteraceae</taxon>
        <taxon>Litoreibacter</taxon>
    </lineage>
</organism>
<dbReference type="RefSeq" id="WP_159810761.1">
    <property type="nucleotide sequence ID" value="NZ_BLJE01000007.1"/>
</dbReference>
<keyword evidence="2" id="KW-1185">Reference proteome</keyword>
<evidence type="ECO:0000313" key="2">
    <source>
        <dbReference type="Proteomes" id="UP000436822"/>
    </source>
</evidence>
<dbReference type="Proteomes" id="UP000436822">
    <property type="component" value="Unassembled WGS sequence"/>
</dbReference>
<evidence type="ECO:0008006" key="3">
    <source>
        <dbReference type="Google" id="ProtNLM"/>
    </source>
</evidence>
<accession>A0A6N6JNX0</accession>
<dbReference type="EMBL" id="BLJE01000007">
    <property type="protein sequence ID" value="GFE67102.1"/>
    <property type="molecule type" value="Genomic_DNA"/>
</dbReference>
<proteinExistence type="predicted"/>
<comment type="caution">
    <text evidence="1">The sequence shown here is derived from an EMBL/GenBank/DDBJ whole genome shotgun (WGS) entry which is preliminary data.</text>
</comment>
<dbReference type="OrthoDB" id="8480252at2"/>
<evidence type="ECO:0000313" key="1">
    <source>
        <dbReference type="EMBL" id="GFE67102.1"/>
    </source>
</evidence>
<protein>
    <recommendedName>
        <fullName evidence="3">ArsR family transcriptional regulator</fullName>
    </recommendedName>
</protein>
<gene>
    <name evidence="1" type="ORF">KIN_41760</name>
</gene>
<dbReference type="AlphaFoldDB" id="A0A6N6JNX0"/>